<accession>A0A6L5BXC2</accession>
<gene>
    <name evidence="1" type="ORF">FX983_06319</name>
</gene>
<organism evidence="1 2">
    <name type="scientific">Pseudomonas frederiksbergensis</name>
    <dbReference type="NCBI Taxonomy" id="104087"/>
    <lineage>
        <taxon>Bacteria</taxon>
        <taxon>Pseudomonadati</taxon>
        <taxon>Pseudomonadota</taxon>
        <taxon>Gammaproteobacteria</taxon>
        <taxon>Pseudomonadales</taxon>
        <taxon>Pseudomonadaceae</taxon>
        <taxon>Pseudomonas</taxon>
    </lineage>
</organism>
<proteinExistence type="predicted"/>
<sequence length="121" mass="13459">MTFRHTDDLTQPSAGNYCHTAQPMNSGPSADGFQYNIIFPREGCYVTEFDIGEFFIRGEAREVEGEFQAVIVMRAKPPLTTVTYHQVEKDRWFKTSDVALIAALEAAKALKLAVDEGALKA</sequence>
<dbReference type="AlphaFoldDB" id="A0A6L5BXC2"/>
<evidence type="ECO:0000313" key="2">
    <source>
        <dbReference type="Proteomes" id="UP000475265"/>
    </source>
</evidence>
<evidence type="ECO:0000313" key="1">
    <source>
        <dbReference type="EMBL" id="KAF2391834.1"/>
    </source>
</evidence>
<reference evidence="1 2" key="1">
    <citation type="submission" date="2019-12" db="EMBL/GenBank/DDBJ databases">
        <title>Endophytic bacteria associated with Panax ginseng seedlings.</title>
        <authorList>
            <person name="Park J.M."/>
            <person name="Shin R."/>
            <person name="Jo S.H."/>
        </authorList>
    </citation>
    <scope>NUCLEOTIDE SEQUENCE [LARGE SCALE GENOMIC DNA]</scope>
    <source>
        <strain evidence="1 2">PgKB32</strain>
    </source>
</reference>
<protein>
    <submittedName>
        <fullName evidence="1">Uncharacterized protein</fullName>
    </submittedName>
</protein>
<dbReference type="Proteomes" id="UP000475265">
    <property type="component" value="Unassembled WGS sequence"/>
</dbReference>
<name>A0A6L5BXC2_9PSED</name>
<comment type="caution">
    <text evidence="1">The sequence shown here is derived from an EMBL/GenBank/DDBJ whole genome shotgun (WGS) entry which is preliminary data.</text>
</comment>
<dbReference type="EMBL" id="JAAAXX010000002">
    <property type="protein sequence ID" value="KAF2391834.1"/>
    <property type="molecule type" value="Genomic_DNA"/>
</dbReference>